<sequence>MIYQPVCGCNETGIKTFSNACFLDIANCEGAGYNVVYEGECPTAIKRGNCETVVCGKYCPTVCQKEGSEVCACSPTQGAKTFSNKCFWNSENQCNGGDFTIIHTGSCDQNDKVTCGCDTICPAVIDYVCAYSPTLGC</sequence>
<gene>
    <name evidence="2" type="ORF">g.51309</name>
</gene>
<reference evidence="2" key="1">
    <citation type="submission" date="2015-11" db="EMBL/GenBank/DDBJ databases">
        <title>De novo transcriptome assembly of four potential Pierce s Disease insect vectors from Arizona vineyards.</title>
        <authorList>
            <person name="Tassone E.E."/>
        </authorList>
    </citation>
    <scope>NUCLEOTIDE SEQUENCE</scope>
</reference>
<dbReference type="Gene3D" id="3.30.60.30">
    <property type="match status" value="2"/>
</dbReference>
<dbReference type="InterPro" id="IPR036058">
    <property type="entry name" value="Kazal_dom_sf"/>
</dbReference>
<accession>A0A1B6KU95</accession>
<protein>
    <recommendedName>
        <fullName evidence="1">Kazal-like domain-containing protein</fullName>
    </recommendedName>
</protein>
<dbReference type="PROSITE" id="PS51465">
    <property type="entry name" value="KAZAL_2"/>
    <property type="match status" value="1"/>
</dbReference>
<evidence type="ECO:0000313" key="2">
    <source>
        <dbReference type="EMBL" id="JAT15022.1"/>
    </source>
</evidence>
<evidence type="ECO:0000259" key="1">
    <source>
        <dbReference type="PROSITE" id="PS51465"/>
    </source>
</evidence>
<proteinExistence type="predicted"/>
<dbReference type="AlphaFoldDB" id="A0A1B6KU95"/>
<dbReference type="SUPFAM" id="SSF100895">
    <property type="entry name" value="Kazal-type serine protease inhibitors"/>
    <property type="match status" value="2"/>
</dbReference>
<name>A0A1B6KU95_9HEMI</name>
<feature type="non-terminal residue" evidence="2">
    <location>
        <position position="137"/>
    </location>
</feature>
<feature type="domain" description="Kazal-like" evidence="1">
    <location>
        <begin position="1"/>
        <end position="43"/>
    </location>
</feature>
<dbReference type="InterPro" id="IPR002350">
    <property type="entry name" value="Kazal_dom"/>
</dbReference>
<organism evidence="2">
    <name type="scientific">Graphocephala atropunctata</name>
    <dbReference type="NCBI Taxonomy" id="36148"/>
    <lineage>
        <taxon>Eukaryota</taxon>
        <taxon>Metazoa</taxon>
        <taxon>Ecdysozoa</taxon>
        <taxon>Arthropoda</taxon>
        <taxon>Hexapoda</taxon>
        <taxon>Insecta</taxon>
        <taxon>Pterygota</taxon>
        <taxon>Neoptera</taxon>
        <taxon>Paraneoptera</taxon>
        <taxon>Hemiptera</taxon>
        <taxon>Auchenorrhyncha</taxon>
        <taxon>Membracoidea</taxon>
        <taxon>Cicadellidae</taxon>
        <taxon>Cicadellinae</taxon>
        <taxon>Cicadellini</taxon>
        <taxon>Graphocephala</taxon>
    </lineage>
</organism>
<dbReference type="EMBL" id="GEBQ01024955">
    <property type="protein sequence ID" value="JAT15022.1"/>
    <property type="molecule type" value="Transcribed_RNA"/>
</dbReference>